<dbReference type="Proteomes" id="UP001203423">
    <property type="component" value="Unassembled WGS sequence"/>
</dbReference>
<dbReference type="Gene3D" id="2.160.20.120">
    <property type="match status" value="1"/>
</dbReference>
<dbReference type="RefSeq" id="WP_248939305.1">
    <property type="nucleotide sequence ID" value="NZ_JAKIKS010000016.1"/>
</dbReference>
<reference evidence="1 2" key="1">
    <citation type="submission" date="2022-01" db="EMBL/GenBank/DDBJ databases">
        <title>Whole genome-based taxonomy of the Shewanellaceae.</title>
        <authorList>
            <person name="Martin-Rodriguez A.J."/>
        </authorList>
    </citation>
    <scope>NUCLEOTIDE SEQUENCE [LARGE SCALE GENOMIC DNA]</scope>
    <source>
        <strain evidence="1 2">DSM 17177</strain>
    </source>
</reference>
<protein>
    <submittedName>
        <fullName evidence="1">DUF4097 domain-containing protein</fullName>
    </submittedName>
</protein>
<evidence type="ECO:0000313" key="1">
    <source>
        <dbReference type="EMBL" id="MCL1124024.1"/>
    </source>
</evidence>
<proteinExistence type="predicted"/>
<dbReference type="PROSITE" id="PS51257">
    <property type="entry name" value="PROKAR_LIPOPROTEIN"/>
    <property type="match status" value="1"/>
</dbReference>
<sequence length="250" mass="26258">MMFRSIIAISVMILTLTGCIIYVEGASHAPLQYKQVKKRLDTQNLHSLIANVGAGQLDIKGVAGLKAITVTADIYYHEDNAYVLTLKNRGEKAELIAKFAKRKNTQPKPYIDLSILVPAAMALTLNDGSGAAKINNVTADIHLNDGSGNISIVGGHHLQINDGSGSIAIKNSSGNTQIIDGSGDMSIQNIIGNITIDDGSGDINVHTSQGNVTLGDGSGDINIHSTKGLTILSSSSGEVNVDNIDGPIRM</sequence>
<organism evidence="1 2">
    <name type="scientific">Shewanella surugensis</name>
    <dbReference type="NCBI Taxonomy" id="212020"/>
    <lineage>
        <taxon>Bacteria</taxon>
        <taxon>Pseudomonadati</taxon>
        <taxon>Pseudomonadota</taxon>
        <taxon>Gammaproteobacteria</taxon>
        <taxon>Alteromonadales</taxon>
        <taxon>Shewanellaceae</taxon>
        <taxon>Shewanella</taxon>
    </lineage>
</organism>
<name>A0ABT0L8K2_9GAMM</name>
<evidence type="ECO:0000313" key="2">
    <source>
        <dbReference type="Proteomes" id="UP001203423"/>
    </source>
</evidence>
<gene>
    <name evidence="1" type="ORF">L2764_05920</name>
</gene>
<dbReference type="EMBL" id="JAKIKS010000016">
    <property type="protein sequence ID" value="MCL1124024.1"/>
    <property type="molecule type" value="Genomic_DNA"/>
</dbReference>
<keyword evidence="2" id="KW-1185">Reference proteome</keyword>
<comment type="caution">
    <text evidence="1">The sequence shown here is derived from an EMBL/GenBank/DDBJ whole genome shotgun (WGS) entry which is preliminary data.</text>
</comment>
<accession>A0ABT0L8K2</accession>